<comment type="caution">
    <text evidence="1">The sequence shown here is derived from an EMBL/GenBank/DDBJ whole genome shotgun (WGS) entry which is preliminary data.</text>
</comment>
<dbReference type="Proteomes" id="UP001059610">
    <property type="component" value="Unassembled WGS sequence"/>
</dbReference>
<proteinExistence type="predicted"/>
<protein>
    <submittedName>
        <fullName evidence="1">Uncharacterized protein</fullName>
    </submittedName>
</protein>
<gene>
    <name evidence="1" type="ORF">SOASR032_02090</name>
</gene>
<keyword evidence="2" id="KW-1185">Reference proteome</keyword>
<sequence length="108" mass="12269">MAYEIENAFDSEGISKHGSHDENTYWFSLKDIPVIITVTLSKDKSAGYNYKLSHYINTPQQISPYRPSRQWGDYKAYALQQAVSAITSNYDIAVKNGDKPSMTWLVQA</sequence>
<evidence type="ECO:0000313" key="1">
    <source>
        <dbReference type="EMBL" id="GKX61640.1"/>
    </source>
</evidence>
<name>A0ABQ5LDE9_9GAMM</name>
<dbReference type="RefSeq" id="WP_114986622.1">
    <property type="nucleotide sequence ID" value="NZ_BRLJ01000001.1"/>
</dbReference>
<evidence type="ECO:0000313" key="2">
    <source>
        <dbReference type="Proteomes" id="UP001059610"/>
    </source>
</evidence>
<organism evidence="1 2">
    <name type="scientific">Pragia fontium</name>
    <dbReference type="NCBI Taxonomy" id="82985"/>
    <lineage>
        <taxon>Bacteria</taxon>
        <taxon>Pseudomonadati</taxon>
        <taxon>Pseudomonadota</taxon>
        <taxon>Gammaproteobacteria</taxon>
        <taxon>Enterobacterales</taxon>
        <taxon>Budviciaceae</taxon>
        <taxon>Pragia</taxon>
    </lineage>
</organism>
<dbReference type="EMBL" id="BRLJ01000001">
    <property type="protein sequence ID" value="GKX61640.1"/>
    <property type="molecule type" value="Genomic_DNA"/>
</dbReference>
<reference evidence="1" key="1">
    <citation type="submission" date="2022-06" db="EMBL/GenBank/DDBJ databases">
        <title>Draft genome sequences of Pragia fontium str. JCM24417.</title>
        <authorList>
            <person name="Wakabayashi Y."/>
            <person name="Kojima K."/>
        </authorList>
    </citation>
    <scope>NUCLEOTIDE SEQUENCE</scope>
    <source>
        <strain evidence="1">JCM 24417</strain>
    </source>
</reference>
<accession>A0ABQ5LDE9</accession>